<keyword evidence="4" id="KW-0808">Transferase</keyword>
<organism evidence="8 9">
    <name type="scientific">Xylocopa violacea</name>
    <name type="common">Violet carpenter bee</name>
    <name type="synonym">Apis violacea</name>
    <dbReference type="NCBI Taxonomy" id="135666"/>
    <lineage>
        <taxon>Eukaryota</taxon>
        <taxon>Metazoa</taxon>
        <taxon>Ecdysozoa</taxon>
        <taxon>Arthropoda</taxon>
        <taxon>Hexapoda</taxon>
        <taxon>Insecta</taxon>
        <taxon>Pterygota</taxon>
        <taxon>Neoptera</taxon>
        <taxon>Endopterygota</taxon>
        <taxon>Hymenoptera</taxon>
        <taxon>Apocrita</taxon>
        <taxon>Aculeata</taxon>
        <taxon>Apoidea</taxon>
        <taxon>Anthophila</taxon>
        <taxon>Apidae</taxon>
        <taxon>Xylocopa</taxon>
        <taxon>Xylocopa</taxon>
    </lineage>
</organism>
<evidence type="ECO:0000313" key="9">
    <source>
        <dbReference type="Proteomes" id="UP001642520"/>
    </source>
</evidence>
<gene>
    <name evidence="8" type="ORF">XYLVIOL_LOCUS8072</name>
</gene>
<evidence type="ECO:0000313" key="8">
    <source>
        <dbReference type="EMBL" id="CAL7946950.1"/>
    </source>
</evidence>
<comment type="cofactor">
    <cofactor evidence="1">
        <name>pyridoxal 5'-phosphate</name>
        <dbReference type="ChEBI" id="CHEBI:597326"/>
    </cofactor>
</comment>
<evidence type="ECO:0000256" key="3">
    <source>
        <dbReference type="ARBA" id="ARBA00022576"/>
    </source>
</evidence>
<evidence type="ECO:0000256" key="6">
    <source>
        <dbReference type="ARBA" id="ARBA00024016"/>
    </source>
</evidence>
<dbReference type="InterPro" id="IPR004839">
    <property type="entry name" value="Aminotransferase_I/II_large"/>
</dbReference>
<evidence type="ECO:0000256" key="2">
    <source>
        <dbReference type="ARBA" id="ARBA00012751"/>
    </source>
</evidence>
<proteinExistence type="predicted"/>
<dbReference type="EC" id="2.6.1.7" evidence="2"/>
<dbReference type="PANTHER" id="PTHR43807:SF20">
    <property type="entry name" value="FI04487P"/>
    <property type="match status" value="1"/>
</dbReference>
<evidence type="ECO:0000259" key="7">
    <source>
        <dbReference type="Pfam" id="PF00155"/>
    </source>
</evidence>
<dbReference type="PANTHER" id="PTHR43807">
    <property type="entry name" value="FI04487P"/>
    <property type="match status" value="1"/>
</dbReference>
<accession>A0ABP1P6G1</accession>
<dbReference type="InterPro" id="IPR015421">
    <property type="entry name" value="PyrdxlP-dep_Trfase_major"/>
</dbReference>
<evidence type="ECO:0000256" key="4">
    <source>
        <dbReference type="ARBA" id="ARBA00022679"/>
    </source>
</evidence>
<feature type="domain" description="Aminotransferase class I/classII large" evidence="7">
    <location>
        <begin position="59"/>
        <end position="440"/>
    </location>
</feature>
<dbReference type="InterPro" id="IPR015424">
    <property type="entry name" value="PyrdxlP-dep_Trfase"/>
</dbReference>
<evidence type="ECO:0000256" key="1">
    <source>
        <dbReference type="ARBA" id="ARBA00001933"/>
    </source>
</evidence>
<comment type="caution">
    <text evidence="8">The sequence shown here is derived from an EMBL/GenBank/DDBJ whole genome shotgun (WGS) entry which is preliminary data.</text>
</comment>
<dbReference type="Proteomes" id="UP001642520">
    <property type="component" value="Unassembled WGS sequence"/>
</dbReference>
<dbReference type="InterPro" id="IPR051326">
    <property type="entry name" value="Kynurenine-oxoglutarate_AT"/>
</dbReference>
<sequence length="449" mass="51336">MMFTKICTSASKVSNSLTTLRNIRSYPAVMSKFDLPTRLKGNEKSIWVEYIELTLKYKPLNLGQGFPDFHAPENVTKALAAAATSDNALLNQYTRGYGHPRLINILAKLYSKLLNRTLDPTNEILVTVGAYEALYATIQGHTNSGDEWIIMEPFFDCYVPMVKSANGIPRFIALKPKNTNGPLSSADWVFDRQELEGLFNEKTKGIIINTPHNPLGKVFTLDELQFIANLAKKWNTLVVSDEVYEWLVYEPYKHVRIASLPDMYERTITIGSAGKTFSVTGWKIGWAYGPAHLLYNLQVVHQNSVYTCATPLQEAVAIGFEQELERFDRPDCYFFSLARDLLPKRDYMAKLLSDVGMIPTIPEGGYFMVANWTTLRDKVRLEEETDENRDYRFTKWMTKNVGVLGIPPSAFYSREHKHLGEDNVRYCFIKKDENLKKASEILMKWKSQQ</sequence>
<dbReference type="EMBL" id="CAXAJV020001296">
    <property type="protein sequence ID" value="CAL7946950.1"/>
    <property type="molecule type" value="Genomic_DNA"/>
</dbReference>
<dbReference type="SUPFAM" id="SSF53383">
    <property type="entry name" value="PLP-dependent transferases"/>
    <property type="match status" value="1"/>
</dbReference>
<evidence type="ECO:0000256" key="5">
    <source>
        <dbReference type="ARBA" id="ARBA00022898"/>
    </source>
</evidence>
<protein>
    <recommendedName>
        <fullName evidence="2">kynurenine--oxoglutarate transaminase</fullName>
        <ecNumber evidence="2">2.6.1.7</ecNumber>
    </recommendedName>
</protein>
<comment type="pathway">
    <text evidence="6">Amino-acid degradation; L-kynurenine degradation; kynurenate from L-kynurenine: step 1/2.</text>
</comment>
<dbReference type="Gene3D" id="3.90.1150.10">
    <property type="entry name" value="Aspartate Aminotransferase, domain 1"/>
    <property type="match status" value="1"/>
</dbReference>
<dbReference type="InterPro" id="IPR015422">
    <property type="entry name" value="PyrdxlP-dep_Trfase_small"/>
</dbReference>
<dbReference type="Pfam" id="PF00155">
    <property type="entry name" value="Aminotran_1_2"/>
    <property type="match status" value="1"/>
</dbReference>
<keyword evidence="3" id="KW-0032">Aminotransferase</keyword>
<dbReference type="Gene3D" id="3.40.640.10">
    <property type="entry name" value="Type I PLP-dependent aspartate aminotransferase-like (Major domain)"/>
    <property type="match status" value="1"/>
</dbReference>
<name>A0ABP1P6G1_XYLVO</name>
<keyword evidence="9" id="KW-1185">Reference proteome</keyword>
<reference evidence="8 9" key="1">
    <citation type="submission" date="2024-08" db="EMBL/GenBank/DDBJ databases">
        <authorList>
            <person name="Will J Nash"/>
            <person name="Angela Man"/>
            <person name="Seanna McTaggart"/>
            <person name="Kendall Baker"/>
            <person name="Tom Barker"/>
            <person name="Leah Catchpole"/>
            <person name="Alex Durrant"/>
            <person name="Karim Gharbi"/>
            <person name="Naomi Irish"/>
            <person name="Gemy Kaithakottil"/>
            <person name="Debby Ku"/>
            <person name="Aaliyah Providence"/>
            <person name="Felix Shaw"/>
            <person name="David Swarbreck"/>
            <person name="Chris Watkins"/>
            <person name="Ann M. McCartney"/>
            <person name="Giulio Formenti"/>
            <person name="Alice Mouton"/>
            <person name="Noel Vella"/>
            <person name="Bjorn M von Reumont"/>
            <person name="Adriana Vella"/>
            <person name="Wilfried Haerty"/>
        </authorList>
    </citation>
    <scope>NUCLEOTIDE SEQUENCE [LARGE SCALE GENOMIC DNA]</scope>
</reference>
<dbReference type="CDD" id="cd00609">
    <property type="entry name" value="AAT_like"/>
    <property type="match status" value="1"/>
</dbReference>
<keyword evidence="5" id="KW-0663">Pyridoxal phosphate</keyword>